<name>A0A843VK84_COLES</name>
<evidence type="ECO:0000313" key="8">
    <source>
        <dbReference type="EMBL" id="MQL95486.1"/>
    </source>
</evidence>
<organism evidence="8 9">
    <name type="scientific">Colocasia esculenta</name>
    <name type="common">Wild taro</name>
    <name type="synonym">Arum esculentum</name>
    <dbReference type="NCBI Taxonomy" id="4460"/>
    <lineage>
        <taxon>Eukaryota</taxon>
        <taxon>Viridiplantae</taxon>
        <taxon>Streptophyta</taxon>
        <taxon>Embryophyta</taxon>
        <taxon>Tracheophyta</taxon>
        <taxon>Spermatophyta</taxon>
        <taxon>Magnoliopsida</taxon>
        <taxon>Liliopsida</taxon>
        <taxon>Araceae</taxon>
        <taxon>Aroideae</taxon>
        <taxon>Colocasieae</taxon>
        <taxon>Colocasia</taxon>
    </lineage>
</organism>
<evidence type="ECO:0000256" key="3">
    <source>
        <dbReference type="ARBA" id="ARBA00022692"/>
    </source>
</evidence>
<feature type="transmembrane region" description="Helical" evidence="6">
    <location>
        <begin position="7"/>
        <end position="31"/>
    </location>
</feature>
<evidence type="ECO:0000256" key="1">
    <source>
        <dbReference type="ARBA" id="ARBA00004141"/>
    </source>
</evidence>
<dbReference type="Proteomes" id="UP000652761">
    <property type="component" value="Unassembled WGS sequence"/>
</dbReference>
<comment type="caution">
    <text evidence="8">The sequence shown here is derived from an EMBL/GenBank/DDBJ whole genome shotgun (WGS) entry which is preliminary data.</text>
</comment>
<feature type="transmembrane region" description="Helical" evidence="6">
    <location>
        <begin position="37"/>
        <end position="59"/>
    </location>
</feature>
<feature type="transmembrane region" description="Helical" evidence="6">
    <location>
        <begin position="71"/>
        <end position="90"/>
    </location>
</feature>
<proteinExistence type="inferred from homology"/>
<keyword evidence="9" id="KW-1185">Reference proteome</keyword>
<gene>
    <name evidence="8" type="ORF">Taro_028156</name>
</gene>
<reference evidence="8" key="1">
    <citation type="submission" date="2017-07" db="EMBL/GenBank/DDBJ databases">
        <title>Taro Niue Genome Assembly and Annotation.</title>
        <authorList>
            <person name="Atibalentja N."/>
            <person name="Keating K."/>
            <person name="Fields C.J."/>
        </authorList>
    </citation>
    <scope>NUCLEOTIDE SEQUENCE</scope>
    <source>
        <strain evidence="8">Niue_2</strain>
        <tissue evidence="8">Leaf</tissue>
    </source>
</reference>
<comment type="similarity">
    <text evidence="2 6">Belongs to the drug/metabolite transporter (DMT) superfamily. Plant drug/metabolite exporter (P-DME) (TC 2.A.7.4) family.</text>
</comment>
<sequence>MGYTRACAPYVFMIVVQLAYGVSNILCKLALENGLSYLVFIVYRHLIAVFIFAPLAYIFERKQGLQLTRPILAKIFFLSLMGTTVHQNVYYAGLEYTFPTVACALSSVIPALTFVLAVLLRMEKLLGTLVCVGGVLLFTFCKGHLFKGIVSRPMIVMKGKGAGHGVVGHAEESWIKGAGLILASYVAYSAWLILQALVCEVYPAKLSMNTLICIFASMQSSVLALIFERNPTSWRLEWNIQLLTIGTAISGLVYYLQTWCINEKGPVFAAMFLPLQLVIVAIFSAFIFAERLHLGSLVGALLIVLGLYCVLWGKRNNNNENKKDESLHEEAAVHNPTSSNQMIGTTRFKLIIETEKILLY</sequence>
<accession>A0A843VK84</accession>
<keyword evidence="5 6" id="KW-0472">Membrane</keyword>
<evidence type="ECO:0000256" key="4">
    <source>
        <dbReference type="ARBA" id="ARBA00022989"/>
    </source>
</evidence>
<comment type="subcellular location">
    <subcellularLocation>
        <location evidence="1 6">Membrane</location>
        <topology evidence="1 6">Multi-pass membrane protein</topology>
    </subcellularLocation>
</comment>
<dbReference type="GO" id="GO:0022857">
    <property type="term" value="F:transmembrane transporter activity"/>
    <property type="evidence" value="ECO:0007669"/>
    <property type="project" value="InterPro"/>
</dbReference>
<dbReference type="EMBL" id="NMUH01001798">
    <property type="protein sequence ID" value="MQL95486.1"/>
    <property type="molecule type" value="Genomic_DNA"/>
</dbReference>
<feature type="transmembrane region" description="Helical" evidence="6">
    <location>
        <begin position="238"/>
        <end position="256"/>
    </location>
</feature>
<feature type="domain" description="EamA" evidence="7">
    <location>
        <begin position="10"/>
        <end position="139"/>
    </location>
</feature>
<evidence type="ECO:0000256" key="5">
    <source>
        <dbReference type="ARBA" id="ARBA00023136"/>
    </source>
</evidence>
<feature type="transmembrane region" description="Helical" evidence="6">
    <location>
        <begin position="174"/>
        <end position="194"/>
    </location>
</feature>
<feature type="domain" description="EamA" evidence="7">
    <location>
        <begin position="176"/>
        <end position="311"/>
    </location>
</feature>
<evidence type="ECO:0000259" key="7">
    <source>
        <dbReference type="Pfam" id="PF00892"/>
    </source>
</evidence>
<keyword evidence="3 6" id="KW-0812">Transmembrane</keyword>
<dbReference type="PANTHER" id="PTHR31218">
    <property type="entry name" value="WAT1-RELATED PROTEIN"/>
    <property type="match status" value="1"/>
</dbReference>
<feature type="transmembrane region" description="Helical" evidence="6">
    <location>
        <begin position="268"/>
        <end position="288"/>
    </location>
</feature>
<evidence type="ECO:0000256" key="2">
    <source>
        <dbReference type="ARBA" id="ARBA00007635"/>
    </source>
</evidence>
<dbReference type="SUPFAM" id="SSF103481">
    <property type="entry name" value="Multidrug resistance efflux transporter EmrE"/>
    <property type="match status" value="2"/>
</dbReference>
<evidence type="ECO:0000313" key="9">
    <source>
        <dbReference type="Proteomes" id="UP000652761"/>
    </source>
</evidence>
<dbReference type="InterPro" id="IPR037185">
    <property type="entry name" value="EmrE-like"/>
</dbReference>
<dbReference type="InterPro" id="IPR030184">
    <property type="entry name" value="WAT1-related"/>
</dbReference>
<dbReference type="OrthoDB" id="1728340at2759"/>
<feature type="transmembrane region" description="Helical" evidence="6">
    <location>
        <begin position="294"/>
        <end position="313"/>
    </location>
</feature>
<dbReference type="GO" id="GO:0016020">
    <property type="term" value="C:membrane"/>
    <property type="evidence" value="ECO:0007669"/>
    <property type="project" value="UniProtKB-SubCell"/>
</dbReference>
<protein>
    <recommendedName>
        <fullName evidence="6">WAT1-related protein</fullName>
    </recommendedName>
</protein>
<dbReference type="InterPro" id="IPR000620">
    <property type="entry name" value="EamA_dom"/>
</dbReference>
<feature type="transmembrane region" description="Helical" evidence="6">
    <location>
        <begin position="96"/>
        <end position="119"/>
    </location>
</feature>
<feature type="transmembrane region" description="Helical" evidence="6">
    <location>
        <begin position="126"/>
        <end position="146"/>
    </location>
</feature>
<dbReference type="AlphaFoldDB" id="A0A843VK84"/>
<evidence type="ECO:0000256" key="6">
    <source>
        <dbReference type="RuleBase" id="RU363077"/>
    </source>
</evidence>
<feature type="transmembrane region" description="Helical" evidence="6">
    <location>
        <begin position="206"/>
        <end position="226"/>
    </location>
</feature>
<keyword evidence="4 6" id="KW-1133">Transmembrane helix</keyword>
<dbReference type="Pfam" id="PF00892">
    <property type="entry name" value="EamA"/>
    <property type="match status" value="2"/>
</dbReference>